<evidence type="ECO:0000313" key="3">
    <source>
        <dbReference type="EMBL" id="CAG7784871.1"/>
    </source>
</evidence>
<dbReference type="AlphaFoldDB" id="A0A8J2P1Q6"/>
<proteinExistence type="predicted"/>
<dbReference type="EMBL" id="CAJVCH010284807">
    <property type="protein sequence ID" value="CAG7784871.1"/>
    <property type="molecule type" value="Genomic_DNA"/>
</dbReference>
<organism evidence="3 4">
    <name type="scientific">Allacma fusca</name>
    <dbReference type="NCBI Taxonomy" id="39272"/>
    <lineage>
        <taxon>Eukaryota</taxon>
        <taxon>Metazoa</taxon>
        <taxon>Ecdysozoa</taxon>
        <taxon>Arthropoda</taxon>
        <taxon>Hexapoda</taxon>
        <taxon>Collembola</taxon>
        <taxon>Symphypleona</taxon>
        <taxon>Sminthuridae</taxon>
        <taxon>Allacma</taxon>
    </lineage>
</organism>
<evidence type="ECO:0000313" key="4">
    <source>
        <dbReference type="Proteomes" id="UP000708208"/>
    </source>
</evidence>
<dbReference type="PANTHER" id="PTHR23278">
    <property type="entry name" value="SIDESTEP PROTEIN"/>
    <property type="match status" value="1"/>
</dbReference>
<evidence type="ECO:0000259" key="2">
    <source>
        <dbReference type="PROSITE" id="PS50835"/>
    </source>
</evidence>
<protein>
    <recommendedName>
        <fullName evidence="2">Ig-like domain-containing protein</fullName>
    </recommendedName>
</protein>
<accession>A0A8J2P1Q6</accession>
<dbReference type="InterPro" id="IPR013162">
    <property type="entry name" value="CD80_C2-set"/>
</dbReference>
<keyword evidence="1" id="KW-1015">Disulfide bond</keyword>
<reference evidence="3" key="1">
    <citation type="submission" date="2021-06" db="EMBL/GenBank/DDBJ databases">
        <authorList>
            <person name="Hodson N. C."/>
            <person name="Mongue J. A."/>
            <person name="Jaron S. K."/>
        </authorList>
    </citation>
    <scope>NUCLEOTIDE SEQUENCE</scope>
</reference>
<comment type="caution">
    <text evidence="3">The sequence shown here is derived from an EMBL/GenBank/DDBJ whole genome shotgun (WGS) entry which is preliminary data.</text>
</comment>
<keyword evidence="4" id="KW-1185">Reference proteome</keyword>
<dbReference type="Pfam" id="PF08205">
    <property type="entry name" value="C2-set_2"/>
    <property type="match status" value="1"/>
</dbReference>
<sequence>MTGSVVVSQFLRPLEVTLLGSNQPVSARQEIEIVCQSVGSRPPAEINWYKDGQHLKETSVE</sequence>
<gene>
    <name evidence="3" type="ORF">AFUS01_LOCUS23532</name>
</gene>
<name>A0A8J2P1Q6_9HEXA</name>
<evidence type="ECO:0000256" key="1">
    <source>
        <dbReference type="ARBA" id="ARBA00023157"/>
    </source>
</evidence>
<dbReference type="PANTHER" id="PTHR23278:SF19">
    <property type="entry name" value="OBSCURIN"/>
    <property type="match status" value="1"/>
</dbReference>
<dbReference type="Proteomes" id="UP000708208">
    <property type="component" value="Unassembled WGS sequence"/>
</dbReference>
<dbReference type="PROSITE" id="PS50835">
    <property type="entry name" value="IG_LIKE"/>
    <property type="match status" value="1"/>
</dbReference>
<dbReference type="InterPro" id="IPR007110">
    <property type="entry name" value="Ig-like_dom"/>
</dbReference>
<feature type="non-terminal residue" evidence="3">
    <location>
        <position position="1"/>
    </location>
</feature>
<feature type="domain" description="Ig-like" evidence="2">
    <location>
        <begin position="13"/>
        <end position="61"/>
    </location>
</feature>
<dbReference type="OrthoDB" id="6624148at2759"/>